<dbReference type="EC" id="4.2.1.51" evidence="6"/>
<keyword evidence="13 23" id="KW-0413">Isomerase</keyword>
<reference evidence="23 24" key="1">
    <citation type="submission" date="2020-08" db="EMBL/GenBank/DDBJ databases">
        <title>Genomic Encyclopedia of Type Strains, Phase IV (KMG-IV): sequencing the most valuable type-strain genomes for metagenomic binning, comparative biology and taxonomic classification.</title>
        <authorList>
            <person name="Goeker M."/>
        </authorList>
    </citation>
    <scope>NUCLEOTIDE SEQUENCE [LARGE SCALE GENOMIC DNA]</scope>
    <source>
        <strain evidence="23 24">DSM 23562</strain>
    </source>
</reference>
<dbReference type="InterPro" id="IPR008242">
    <property type="entry name" value="Chor_mutase/pphenate_deHydtase"/>
</dbReference>
<dbReference type="InterPro" id="IPR002701">
    <property type="entry name" value="CM_II_prokaryot"/>
</dbReference>
<feature type="domain" description="Chorismate mutase" evidence="20">
    <location>
        <begin position="1"/>
        <end position="87"/>
    </location>
</feature>
<evidence type="ECO:0000256" key="19">
    <source>
        <dbReference type="PIRSR" id="PIRSR001500-2"/>
    </source>
</evidence>
<evidence type="ECO:0000256" key="12">
    <source>
        <dbReference type="ARBA" id="ARBA00023222"/>
    </source>
</evidence>
<protein>
    <recommendedName>
        <fullName evidence="7">Bifunctional chorismate mutase/prephenate dehydratase</fullName>
        <ecNumber evidence="6">4.2.1.51</ecNumber>
    </recommendedName>
    <alternativeName>
        <fullName evidence="17">Chorismate mutase-prephenate dehydratase</fullName>
    </alternativeName>
    <alternativeName>
        <fullName evidence="8">Prephenate dehydratase</fullName>
    </alternativeName>
    <alternativeName>
        <fullName evidence="16">p-protein</fullName>
    </alternativeName>
</protein>
<comment type="pathway">
    <text evidence="4">Amino-acid biosynthesis; L-phenylalanine biosynthesis; phenylpyruvate from prephenate: step 1/1.</text>
</comment>
<dbReference type="InterPro" id="IPR036263">
    <property type="entry name" value="Chorismate_II_sf"/>
</dbReference>
<evidence type="ECO:0000256" key="11">
    <source>
        <dbReference type="ARBA" id="ARBA00023141"/>
    </source>
</evidence>
<dbReference type="Gene3D" id="3.30.70.260">
    <property type="match status" value="1"/>
</dbReference>
<dbReference type="PIRSF" id="PIRSF001500">
    <property type="entry name" value="Chor_mut_pdt_Ppr"/>
    <property type="match status" value="1"/>
</dbReference>
<dbReference type="Gene3D" id="1.20.59.10">
    <property type="entry name" value="Chorismate mutase"/>
    <property type="match status" value="1"/>
</dbReference>
<evidence type="ECO:0000256" key="3">
    <source>
        <dbReference type="ARBA" id="ARBA00004496"/>
    </source>
</evidence>
<dbReference type="NCBIfam" id="NF008865">
    <property type="entry name" value="PRK11898.1"/>
    <property type="match status" value="1"/>
</dbReference>
<accession>A0A7W9SNK4</accession>
<dbReference type="PANTHER" id="PTHR21022:SF19">
    <property type="entry name" value="PREPHENATE DEHYDRATASE-RELATED"/>
    <property type="match status" value="1"/>
</dbReference>
<evidence type="ECO:0000256" key="10">
    <source>
        <dbReference type="ARBA" id="ARBA00022605"/>
    </source>
</evidence>
<dbReference type="PROSITE" id="PS00857">
    <property type="entry name" value="PREPHENATE_DEHYDR_1"/>
    <property type="match status" value="1"/>
</dbReference>
<name>A0A7W9SNK4_ARMRO</name>
<evidence type="ECO:0000259" key="21">
    <source>
        <dbReference type="PROSITE" id="PS51171"/>
    </source>
</evidence>
<feature type="site" description="Essential for prephenate dehydratase activity" evidence="19">
    <location>
        <position position="258"/>
    </location>
</feature>
<keyword evidence="24" id="KW-1185">Reference proteome</keyword>
<dbReference type="PROSITE" id="PS51171">
    <property type="entry name" value="PREPHENATE_DEHYDR_3"/>
    <property type="match status" value="1"/>
</dbReference>
<evidence type="ECO:0000256" key="13">
    <source>
        <dbReference type="ARBA" id="ARBA00023235"/>
    </source>
</evidence>
<dbReference type="SUPFAM" id="SSF53850">
    <property type="entry name" value="Periplasmic binding protein-like II"/>
    <property type="match status" value="1"/>
</dbReference>
<evidence type="ECO:0000313" key="24">
    <source>
        <dbReference type="Proteomes" id="UP000520814"/>
    </source>
</evidence>
<evidence type="ECO:0000256" key="17">
    <source>
        <dbReference type="ARBA" id="ARBA00031520"/>
    </source>
</evidence>
<dbReference type="NCBIfam" id="TIGR01807">
    <property type="entry name" value="CM_P2"/>
    <property type="match status" value="1"/>
</dbReference>
<proteinExistence type="predicted"/>
<keyword evidence="15" id="KW-0511">Multifunctional enzyme</keyword>
<evidence type="ECO:0000256" key="6">
    <source>
        <dbReference type="ARBA" id="ARBA00013147"/>
    </source>
</evidence>
<evidence type="ECO:0000256" key="16">
    <source>
        <dbReference type="ARBA" id="ARBA00031175"/>
    </source>
</evidence>
<dbReference type="PROSITE" id="PS51671">
    <property type="entry name" value="ACT"/>
    <property type="match status" value="1"/>
</dbReference>
<comment type="catalytic activity">
    <reaction evidence="18">
        <text>prephenate + H(+) = 3-phenylpyruvate + CO2 + H2O</text>
        <dbReference type="Rhea" id="RHEA:21648"/>
        <dbReference type="ChEBI" id="CHEBI:15377"/>
        <dbReference type="ChEBI" id="CHEBI:15378"/>
        <dbReference type="ChEBI" id="CHEBI:16526"/>
        <dbReference type="ChEBI" id="CHEBI:18005"/>
        <dbReference type="ChEBI" id="CHEBI:29934"/>
        <dbReference type="EC" id="4.2.1.51"/>
    </reaction>
</comment>
<dbReference type="PANTHER" id="PTHR21022">
    <property type="entry name" value="PREPHENATE DEHYDRATASE P PROTEIN"/>
    <property type="match status" value="1"/>
</dbReference>
<evidence type="ECO:0000256" key="14">
    <source>
        <dbReference type="ARBA" id="ARBA00023239"/>
    </source>
</evidence>
<dbReference type="SUPFAM" id="SSF48600">
    <property type="entry name" value="Chorismate mutase II"/>
    <property type="match status" value="1"/>
</dbReference>
<dbReference type="CDD" id="cd04905">
    <property type="entry name" value="ACT_CM-PDT"/>
    <property type="match status" value="1"/>
</dbReference>
<dbReference type="Pfam" id="PF00800">
    <property type="entry name" value="PDT"/>
    <property type="match status" value="1"/>
</dbReference>
<dbReference type="Proteomes" id="UP000520814">
    <property type="component" value="Unassembled WGS sequence"/>
</dbReference>
<comment type="subcellular location">
    <subcellularLocation>
        <location evidence="3">Cytoplasm</location>
    </subcellularLocation>
</comment>
<keyword evidence="9" id="KW-0963">Cytoplasm</keyword>
<dbReference type="InterPro" id="IPR045865">
    <property type="entry name" value="ACT-like_dom_sf"/>
</dbReference>
<evidence type="ECO:0000256" key="2">
    <source>
        <dbReference type="ARBA" id="ARBA00002364"/>
    </source>
</evidence>
<dbReference type="SUPFAM" id="SSF55021">
    <property type="entry name" value="ACT-like"/>
    <property type="match status" value="1"/>
</dbReference>
<dbReference type="GO" id="GO:0005737">
    <property type="term" value="C:cytoplasm"/>
    <property type="evidence" value="ECO:0007669"/>
    <property type="project" value="UniProtKB-SubCell"/>
</dbReference>
<feature type="domain" description="ACT" evidence="22">
    <location>
        <begin position="277"/>
        <end position="354"/>
    </location>
</feature>
<dbReference type="RefSeq" id="WP_184193051.1">
    <property type="nucleotide sequence ID" value="NZ_JACHGW010000001.1"/>
</dbReference>
<dbReference type="InterPro" id="IPR036979">
    <property type="entry name" value="CM_dom_sf"/>
</dbReference>
<dbReference type="AlphaFoldDB" id="A0A7W9SNK4"/>
<evidence type="ECO:0000313" key="23">
    <source>
        <dbReference type="EMBL" id="MBB6049449.1"/>
    </source>
</evidence>
<comment type="caution">
    <text evidence="23">The sequence shown here is derived from an EMBL/GenBank/DDBJ whole genome shotgun (WGS) entry which is preliminary data.</text>
</comment>
<sequence>MSLQELRRQIDALDAQILDLLTQRAHVVQEVGHSKTRTQTKFFSPERERQIFERLEEANRGPLPPTAVRAIFREILSGMRALEAQIRVAHLGPAGTFSHQAALDKFGTSSELKAADTIPDVFALVERGEADYGVVPVENSTEGIVPYTLDMFHEKGTRLKICAEVYVPVVHNLATHAETLADIQKLYAHPQAYAQSRNWIRDNIGTSVEVVDATSNSKAALLAAADPTSAAITTSIASELYAIPLLAQHIEDSPHNRTRFLVIGENEPQPSGKDKTSIFFSVQHRAGSLMRAMAAFDAHDINLTMIESRPTKQLPWEYVFFIDIQGHHKEAQVTRALKLLEEHSLFVTILGSYPEAN</sequence>
<dbReference type="InterPro" id="IPR010957">
    <property type="entry name" value="G/b/e-P-prot_chorismate_mutase"/>
</dbReference>
<evidence type="ECO:0000256" key="15">
    <source>
        <dbReference type="ARBA" id="ARBA00023268"/>
    </source>
</evidence>
<feature type="domain" description="Prephenate dehydratase" evidence="21">
    <location>
        <begin position="87"/>
        <end position="265"/>
    </location>
</feature>
<dbReference type="FunFam" id="3.30.70.260:FF:000012">
    <property type="entry name" value="Prephenate dehydratase"/>
    <property type="match status" value="1"/>
</dbReference>
<keyword evidence="10" id="KW-0028">Amino-acid biosynthesis</keyword>
<keyword evidence="11" id="KW-0057">Aromatic amino acid biosynthesis</keyword>
<evidence type="ECO:0000256" key="4">
    <source>
        <dbReference type="ARBA" id="ARBA00004741"/>
    </source>
</evidence>
<dbReference type="SMART" id="SM00830">
    <property type="entry name" value="CM_2"/>
    <property type="match status" value="1"/>
</dbReference>
<evidence type="ECO:0000256" key="8">
    <source>
        <dbReference type="ARBA" id="ARBA00021872"/>
    </source>
</evidence>
<dbReference type="CDD" id="cd13630">
    <property type="entry name" value="PBP2_PDT_1"/>
    <property type="match status" value="1"/>
</dbReference>
<comment type="pathway">
    <text evidence="5">Metabolic intermediate biosynthesis; prephenate biosynthesis; prephenate from chorismate: step 1/1.</text>
</comment>
<dbReference type="InterPro" id="IPR001086">
    <property type="entry name" value="Preph_deHydtase"/>
</dbReference>
<evidence type="ECO:0000256" key="7">
    <source>
        <dbReference type="ARBA" id="ARBA00014401"/>
    </source>
</evidence>
<dbReference type="EMBL" id="JACHGW010000001">
    <property type="protein sequence ID" value="MBB6049449.1"/>
    <property type="molecule type" value="Genomic_DNA"/>
</dbReference>
<dbReference type="GO" id="GO:0009094">
    <property type="term" value="P:L-phenylalanine biosynthetic process"/>
    <property type="evidence" value="ECO:0007669"/>
    <property type="project" value="UniProtKB-UniPathway"/>
</dbReference>
<dbReference type="UniPathway" id="UPA00121">
    <property type="reaction ID" value="UER00345"/>
</dbReference>
<comment type="function">
    <text evidence="2">Catalyzes the Claisen rearrangement of chorismate to prephenate and the decarboxylation/dehydration of prephenate to phenylpyruvate.</text>
</comment>
<dbReference type="GO" id="GO:0004106">
    <property type="term" value="F:chorismate mutase activity"/>
    <property type="evidence" value="ECO:0007669"/>
    <property type="project" value="UniProtKB-EC"/>
</dbReference>
<comment type="catalytic activity">
    <reaction evidence="1">
        <text>chorismate = prephenate</text>
        <dbReference type="Rhea" id="RHEA:13897"/>
        <dbReference type="ChEBI" id="CHEBI:29748"/>
        <dbReference type="ChEBI" id="CHEBI:29934"/>
        <dbReference type="EC" id="5.4.99.5"/>
    </reaction>
</comment>
<dbReference type="UniPathway" id="UPA00120">
    <property type="reaction ID" value="UER00203"/>
</dbReference>
<evidence type="ECO:0000256" key="5">
    <source>
        <dbReference type="ARBA" id="ARBA00004817"/>
    </source>
</evidence>
<organism evidence="23 24">
    <name type="scientific">Armatimonas rosea</name>
    <dbReference type="NCBI Taxonomy" id="685828"/>
    <lineage>
        <taxon>Bacteria</taxon>
        <taxon>Bacillati</taxon>
        <taxon>Armatimonadota</taxon>
        <taxon>Armatimonadia</taxon>
        <taxon>Armatimonadales</taxon>
        <taxon>Armatimonadaceae</taxon>
        <taxon>Armatimonas</taxon>
    </lineage>
</organism>
<evidence type="ECO:0000256" key="18">
    <source>
        <dbReference type="ARBA" id="ARBA00047848"/>
    </source>
</evidence>
<dbReference type="Pfam" id="PF01842">
    <property type="entry name" value="ACT"/>
    <property type="match status" value="1"/>
</dbReference>
<evidence type="ECO:0000259" key="20">
    <source>
        <dbReference type="PROSITE" id="PS51168"/>
    </source>
</evidence>
<keyword evidence="12" id="KW-0584">Phenylalanine biosynthesis</keyword>
<keyword evidence="14 23" id="KW-0456">Lyase</keyword>
<dbReference type="Pfam" id="PF01817">
    <property type="entry name" value="CM_2"/>
    <property type="match status" value="1"/>
</dbReference>
<dbReference type="GO" id="GO:0004664">
    <property type="term" value="F:prephenate dehydratase activity"/>
    <property type="evidence" value="ECO:0007669"/>
    <property type="project" value="UniProtKB-EC"/>
</dbReference>
<dbReference type="InterPro" id="IPR018528">
    <property type="entry name" value="Preph_deHydtase_CS"/>
</dbReference>
<evidence type="ECO:0000256" key="9">
    <source>
        <dbReference type="ARBA" id="ARBA00022490"/>
    </source>
</evidence>
<evidence type="ECO:0000256" key="1">
    <source>
        <dbReference type="ARBA" id="ARBA00000824"/>
    </source>
</evidence>
<evidence type="ECO:0000259" key="22">
    <source>
        <dbReference type="PROSITE" id="PS51671"/>
    </source>
</evidence>
<dbReference type="InterPro" id="IPR002912">
    <property type="entry name" value="ACT_dom"/>
</dbReference>
<dbReference type="Gene3D" id="3.40.190.10">
    <property type="entry name" value="Periplasmic binding protein-like II"/>
    <property type="match status" value="2"/>
</dbReference>
<dbReference type="GO" id="GO:0046417">
    <property type="term" value="P:chorismate metabolic process"/>
    <property type="evidence" value="ECO:0007669"/>
    <property type="project" value="InterPro"/>
</dbReference>
<gene>
    <name evidence="23" type="ORF">HNQ39_001211</name>
</gene>
<dbReference type="PROSITE" id="PS51168">
    <property type="entry name" value="CHORISMATE_MUT_2"/>
    <property type="match status" value="1"/>
</dbReference>